<feature type="region of interest" description="Disordered" evidence="1">
    <location>
        <begin position="198"/>
        <end position="900"/>
    </location>
</feature>
<feature type="compositionally biased region" description="Pro residues" evidence="1">
    <location>
        <begin position="951"/>
        <end position="962"/>
    </location>
</feature>
<dbReference type="PRINTS" id="PR01217">
    <property type="entry name" value="PRICHEXTENSN"/>
</dbReference>
<gene>
    <name evidence="2" type="ORF">Cvel_13889</name>
</gene>
<accession>A0A0G4IFG5</accession>
<dbReference type="VEuPathDB" id="CryptoDB:Cvel_13889"/>
<feature type="compositionally biased region" description="Basic and acidic residues" evidence="1">
    <location>
        <begin position="578"/>
        <end position="587"/>
    </location>
</feature>
<dbReference type="EMBL" id="CDMZ01005917">
    <property type="protein sequence ID" value="CEM55850.1"/>
    <property type="molecule type" value="Genomic_DNA"/>
</dbReference>
<feature type="compositionally biased region" description="Basic and acidic residues" evidence="1">
    <location>
        <begin position="483"/>
        <end position="498"/>
    </location>
</feature>
<feature type="compositionally biased region" description="Basic residues" evidence="1">
    <location>
        <begin position="714"/>
        <end position="726"/>
    </location>
</feature>
<feature type="compositionally biased region" description="Low complexity" evidence="1">
    <location>
        <begin position="506"/>
        <end position="520"/>
    </location>
</feature>
<feature type="compositionally biased region" description="Basic residues" evidence="1">
    <location>
        <begin position="689"/>
        <end position="705"/>
    </location>
</feature>
<feature type="region of interest" description="Disordered" evidence="1">
    <location>
        <begin position="1007"/>
        <end position="1032"/>
    </location>
</feature>
<feature type="compositionally biased region" description="Low complexity" evidence="1">
    <location>
        <begin position="640"/>
        <end position="685"/>
    </location>
</feature>
<feature type="compositionally biased region" description="Pro residues" evidence="1">
    <location>
        <begin position="297"/>
        <end position="314"/>
    </location>
</feature>
<feature type="compositionally biased region" description="Basic and acidic residues" evidence="1">
    <location>
        <begin position="741"/>
        <end position="759"/>
    </location>
</feature>
<name>A0A0G4IFG5_9ALVE</name>
<feature type="compositionally biased region" description="Pro residues" evidence="1">
    <location>
        <begin position="323"/>
        <end position="338"/>
    </location>
</feature>
<proteinExistence type="predicted"/>
<dbReference type="AlphaFoldDB" id="A0A0G4IFG5"/>
<feature type="region of interest" description="Disordered" evidence="1">
    <location>
        <begin position="935"/>
        <end position="972"/>
    </location>
</feature>
<feature type="compositionally biased region" description="Basic residues" evidence="1">
    <location>
        <begin position="790"/>
        <end position="799"/>
    </location>
</feature>
<evidence type="ECO:0000313" key="2">
    <source>
        <dbReference type="EMBL" id="CEM55850.1"/>
    </source>
</evidence>
<feature type="compositionally biased region" description="Low complexity" evidence="1">
    <location>
        <begin position="403"/>
        <end position="425"/>
    </location>
</feature>
<feature type="compositionally biased region" description="Basic residues" evidence="1">
    <location>
        <begin position="198"/>
        <end position="207"/>
    </location>
</feature>
<evidence type="ECO:0000256" key="1">
    <source>
        <dbReference type="SAM" id="MobiDB-lite"/>
    </source>
</evidence>
<feature type="compositionally biased region" description="Low complexity" evidence="1">
    <location>
        <begin position="617"/>
        <end position="626"/>
    </location>
</feature>
<organism evidence="2">
    <name type="scientific">Chromera velia CCMP2878</name>
    <dbReference type="NCBI Taxonomy" id="1169474"/>
    <lineage>
        <taxon>Eukaryota</taxon>
        <taxon>Sar</taxon>
        <taxon>Alveolata</taxon>
        <taxon>Colpodellida</taxon>
        <taxon>Chromeraceae</taxon>
        <taxon>Chromera</taxon>
    </lineage>
</organism>
<reference evidence="2" key="1">
    <citation type="submission" date="2014-11" db="EMBL/GenBank/DDBJ databases">
        <authorList>
            <person name="Otto D Thomas"/>
            <person name="Naeem Raeece"/>
        </authorList>
    </citation>
    <scope>NUCLEOTIDE SEQUENCE</scope>
</reference>
<sequence>MTPPHPRDRRGVRRHSVDLIWRPDREYWALRGRKRGRSLPPVPVSFYFDSQGNRVHFMGHDSETFDPLPHGRSVFLHHLQNVGSLPHRPVAEGGCRQKKCYWAFSKRGCRNGFSCENCHYCPPLPVTFEKRAARNRARNRIRKLNRRLARVRWLIEMTQDGVPGMGEGEEEGYDHLLGEEDDDEQSDGEDDQMFSFHHHHRHHHHPMSSKTAGLYDPSPRSPLKEKQPPAEGPKNPKNQQKPTTDVEKLNKRPKRPQGPPPLPSAGNSGQIPKDAGRSSPNPAAPLHTHHPHALHPTEPPPNRPIPGTSPPSRFPPQSEVPPSALPPPTNADPFPPSHIPSLSSHHHPALAHPAAGHEAQEGHYPLVGDTERGAVSWEFGRPAAQEDAGLPGYLPSFPPHAAPPHTHAPVPTGAPAISPGASSPPVTLTVPGGRYEEGSGWHAAAAGPGERPWEPADAVGAHSQHHVDPLGRQWGGQGQAGEARGERGRPWERGREPFGDPLGRPSSSSASTAAAAPAGSRIDPRTGRVHPSSAMGRQYPPLPHGVSDPPAAAPAGVGQYPPLPHGSSDSAAGMHLGRPREWEESTRRIYGSPGEAPTGSRERQPSTDSWSAYFETLQQQQQLQNQELEERDSDMPKPPHASSWPQSHWSQPHPSSSSYSIQHLRPPQSGPDAAPSSASASGGYPMIPHTRHSHRDRKGSHHPHHDHQPPHPDRYHHHPHLSRGTHSHPNYPQAQPQAHRPPPEQEPSEHFPGHRRDPRSLVVRGVPAPSWAVPDPHSDRVPQSDLALYHQHHHQRHAHPGPFPEVGGADANGRAPDSGPPPEYIRPAAPLSVQPQGFPPPPAPSASTHPHGSSRGKAQGWPADGGDVWDAPVAGGKEIGGQRSAPAGAPQGSPMLPLPVDPPVTFPAFHQAASPPVQQEGGGLAGLSVGGADVQLHSSPVPGGGLGLPSYGPPPTERPPGWSPTGRGGPVAVPQAQMVPRFEGGDRHSVGVGGLREELSYIPGASVPMGTYSHATPDFRDVPPPYVSRDFD</sequence>
<protein>
    <submittedName>
        <fullName evidence="2">Uncharacterized protein</fullName>
    </submittedName>
</protein>